<name>A0A0D9VJQ5_9ORYZ</name>
<reference evidence="1" key="3">
    <citation type="submission" date="2015-04" db="UniProtKB">
        <authorList>
            <consortium name="EnsemblPlants"/>
        </authorList>
    </citation>
    <scope>IDENTIFICATION</scope>
</reference>
<dbReference type="HOGENOM" id="CLU_1984790_0_0_1"/>
<organism evidence="1 2">
    <name type="scientific">Leersia perrieri</name>
    <dbReference type="NCBI Taxonomy" id="77586"/>
    <lineage>
        <taxon>Eukaryota</taxon>
        <taxon>Viridiplantae</taxon>
        <taxon>Streptophyta</taxon>
        <taxon>Embryophyta</taxon>
        <taxon>Tracheophyta</taxon>
        <taxon>Spermatophyta</taxon>
        <taxon>Magnoliopsida</taxon>
        <taxon>Liliopsida</taxon>
        <taxon>Poales</taxon>
        <taxon>Poaceae</taxon>
        <taxon>BOP clade</taxon>
        <taxon>Oryzoideae</taxon>
        <taxon>Oryzeae</taxon>
        <taxon>Oryzinae</taxon>
        <taxon>Leersia</taxon>
    </lineage>
</organism>
<sequence>MPERGKSIYDLFRCAIRRAVCLTFCRVPKYGRRLELLLTVVARGRCWYGELVSGGGWGTLCIVTCRCVRSHTGACGMGGRHVFGLLSRARVKDAARRRYLLEEVSHWAYMVARLGLGLPRGREADAEPSRAVPCDAA</sequence>
<dbReference type="AlphaFoldDB" id="A0A0D9VJQ5"/>
<dbReference type="Proteomes" id="UP000032180">
    <property type="component" value="Chromosome 2"/>
</dbReference>
<dbReference type="EnsemblPlants" id="LPERR02G23290.2">
    <property type="protein sequence ID" value="LPERR02G23290.2"/>
    <property type="gene ID" value="LPERR02G23290"/>
</dbReference>
<evidence type="ECO:0000313" key="2">
    <source>
        <dbReference type="Proteomes" id="UP000032180"/>
    </source>
</evidence>
<keyword evidence="2" id="KW-1185">Reference proteome</keyword>
<protein>
    <submittedName>
        <fullName evidence="1">Uncharacterized protein</fullName>
    </submittedName>
</protein>
<reference evidence="1 2" key="1">
    <citation type="submission" date="2012-08" db="EMBL/GenBank/DDBJ databases">
        <title>Oryza genome evolution.</title>
        <authorList>
            <person name="Wing R.A."/>
        </authorList>
    </citation>
    <scope>NUCLEOTIDE SEQUENCE</scope>
</reference>
<proteinExistence type="predicted"/>
<accession>A0A0D9VJQ5</accession>
<reference evidence="2" key="2">
    <citation type="submission" date="2013-12" db="EMBL/GenBank/DDBJ databases">
        <authorList>
            <person name="Yu Y."/>
            <person name="Lee S."/>
            <person name="de Baynast K."/>
            <person name="Wissotski M."/>
            <person name="Liu L."/>
            <person name="Talag J."/>
            <person name="Goicoechea J."/>
            <person name="Angelova A."/>
            <person name="Jetty R."/>
            <person name="Kudrna D."/>
            <person name="Golser W."/>
            <person name="Rivera L."/>
            <person name="Zhang J."/>
            <person name="Wing R."/>
        </authorList>
    </citation>
    <scope>NUCLEOTIDE SEQUENCE</scope>
</reference>
<evidence type="ECO:0000313" key="1">
    <source>
        <dbReference type="EnsemblPlants" id="LPERR02G23290.2"/>
    </source>
</evidence>
<dbReference type="Gramene" id="LPERR02G23290.2">
    <property type="protein sequence ID" value="LPERR02G23290.2"/>
    <property type="gene ID" value="LPERR02G23290"/>
</dbReference>